<dbReference type="PANTHER" id="PTHR35910">
    <property type="entry name" value="2EXR DOMAIN-CONTAINING PROTEIN"/>
    <property type="match status" value="1"/>
</dbReference>
<proteinExistence type="predicted"/>
<organism evidence="2 3">
    <name type="scientific">Hyphodiscus hymeniophilus</name>
    <dbReference type="NCBI Taxonomy" id="353542"/>
    <lineage>
        <taxon>Eukaryota</taxon>
        <taxon>Fungi</taxon>
        <taxon>Dikarya</taxon>
        <taxon>Ascomycota</taxon>
        <taxon>Pezizomycotina</taxon>
        <taxon>Leotiomycetes</taxon>
        <taxon>Helotiales</taxon>
        <taxon>Hyphodiscaceae</taxon>
        <taxon>Hyphodiscus</taxon>
    </lineage>
</organism>
<comment type="caution">
    <text evidence="2">The sequence shown here is derived from an EMBL/GenBank/DDBJ whole genome shotgun (WGS) entry which is preliminary data.</text>
</comment>
<evidence type="ECO:0000259" key="1">
    <source>
        <dbReference type="Pfam" id="PF20150"/>
    </source>
</evidence>
<evidence type="ECO:0000313" key="3">
    <source>
        <dbReference type="Proteomes" id="UP000785200"/>
    </source>
</evidence>
<gene>
    <name evidence="2" type="ORF">D0Z07_6893</name>
</gene>
<name>A0A9P6VGS2_9HELO</name>
<sequence>MSTLTSFTLFPSLPTEIRLKIWGIVVATPRTVTVICNKEPPIRGKPRAAKSFTSSCPPPAVLHINRETRYEALAVYTPRFKHPLSPCATYLNLSIDTVKLPDNTLPYLYHTLAEELHAVQSLALETRDPGYFAHYNMEVLKRMHGLEELDITVWKGVIYGWMAGNDYVVKAFEEAKRDDPGWECPRVRVLKGETGDCVGVVEKGASIPGWTEQTAHLYEDANATGLAV</sequence>
<dbReference type="Pfam" id="PF20150">
    <property type="entry name" value="2EXR"/>
    <property type="match status" value="1"/>
</dbReference>
<evidence type="ECO:0000313" key="2">
    <source>
        <dbReference type="EMBL" id="KAG0647464.1"/>
    </source>
</evidence>
<keyword evidence="3" id="KW-1185">Reference proteome</keyword>
<reference evidence="2" key="1">
    <citation type="submission" date="2019-07" db="EMBL/GenBank/DDBJ databases">
        <title>Hyphodiscus hymeniophilus genome sequencing and assembly.</title>
        <authorList>
            <person name="Kramer G."/>
            <person name="Nodwell J."/>
        </authorList>
    </citation>
    <scope>NUCLEOTIDE SEQUENCE</scope>
    <source>
        <strain evidence="2">ATCC 34498</strain>
    </source>
</reference>
<dbReference type="OrthoDB" id="3473305at2759"/>
<dbReference type="InterPro" id="IPR045518">
    <property type="entry name" value="2EXR"/>
</dbReference>
<accession>A0A9P6VGS2</accession>
<dbReference type="AlphaFoldDB" id="A0A9P6VGS2"/>
<dbReference type="Proteomes" id="UP000785200">
    <property type="component" value="Unassembled WGS sequence"/>
</dbReference>
<protein>
    <recommendedName>
        <fullName evidence="1">2EXR domain-containing protein</fullName>
    </recommendedName>
</protein>
<dbReference type="EMBL" id="VNKQ01000012">
    <property type="protein sequence ID" value="KAG0647464.1"/>
    <property type="molecule type" value="Genomic_DNA"/>
</dbReference>
<feature type="domain" description="2EXR" evidence="1">
    <location>
        <begin position="7"/>
        <end position="98"/>
    </location>
</feature>
<dbReference type="PANTHER" id="PTHR35910:SF1">
    <property type="entry name" value="2EXR DOMAIN-CONTAINING PROTEIN"/>
    <property type="match status" value="1"/>
</dbReference>